<evidence type="ECO:0000256" key="6">
    <source>
        <dbReference type="SAM" id="SignalP"/>
    </source>
</evidence>
<feature type="domain" description="Outer membrane protein beta-barrel" evidence="7">
    <location>
        <begin position="14"/>
        <end position="251"/>
    </location>
</feature>
<dbReference type="OrthoDB" id="9810784at2"/>
<keyword evidence="9" id="KW-1185">Reference proteome</keyword>
<evidence type="ECO:0000256" key="1">
    <source>
        <dbReference type="ARBA" id="ARBA00004442"/>
    </source>
</evidence>
<dbReference type="InterPro" id="IPR051692">
    <property type="entry name" value="OMP-like"/>
</dbReference>
<evidence type="ECO:0000259" key="7">
    <source>
        <dbReference type="Pfam" id="PF13505"/>
    </source>
</evidence>
<dbReference type="EMBL" id="CXST01000005">
    <property type="protein sequence ID" value="CTQ47153.1"/>
    <property type="molecule type" value="Genomic_DNA"/>
</dbReference>
<dbReference type="AlphaFoldDB" id="A0A0M6YCB8"/>
<keyword evidence="2 6" id="KW-0732">Signal</keyword>
<keyword evidence="4" id="KW-0998">Cell outer membrane</keyword>
<dbReference type="InterPro" id="IPR027385">
    <property type="entry name" value="Beta-barrel_OMP"/>
</dbReference>
<dbReference type="STRING" id="187304.B0E33_16470"/>
<name>A0A0M6YCB8_9HYPH</name>
<evidence type="ECO:0000313" key="9">
    <source>
        <dbReference type="Proteomes" id="UP000048926"/>
    </source>
</evidence>
<evidence type="ECO:0000313" key="8">
    <source>
        <dbReference type="EMBL" id="CTQ47153.1"/>
    </source>
</evidence>
<dbReference type="SUPFAM" id="SSF56925">
    <property type="entry name" value="OMPA-like"/>
    <property type="match status" value="1"/>
</dbReference>
<reference evidence="9" key="1">
    <citation type="submission" date="2015-07" db="EMBL/GenBank/DDBJ databases">
        <authorList>
            <person name="Rodrigo-Torres Lidia"/>
            <person name="Arahal R.David."/>
        </authorList>
    </citation>
    <scope>NUCLEOTIDE SEQUENCE [LARGE SCALE GENOMIC DNA]</scope>
    <source>
        <strain evidence="9">CECT 4801</strain>
    </source>
</reference>
<sequence>MDNFFKRLSLTGFAVALSTAAYAADLPTPVIEHIPQVPAAGGWYLRGDIGYKLYSDPDGSFNDPDIGDLRYERTSMDNAWMFGVGVGYQFNDYFRTDLTLDYETRATATGYAECVGCATSGQYSKEQADIDVWTVMLNAYVDVGTWNRITPYVGAGIGAAYVNTSNKKSFNPDGSNPTYDGDNGQWNFAWALMAGAEYAFTPNWSLDAGYRYKNLGEAKSVRLEDAGTGGTREKWEDLTAHEFRLGARYTFNTFAAPAGPVYYEPQGPITSNF</sequence>
<comment type="similarity">
    <text evidence="5">Belongs to the Omp25/RopB family.</text>
</comment>
<evidence type="ECO:0000256" key="2">
    <source>
        <dbReference type="ARBA" id="ARBA00022729"/>
    </source>
</evidence>
<evidence type="ECO:0000256" key="3">
    <source>
        <dbReference type="ARBA" id="ARBA00023136"/>
    </source>
</evidence>
<dbReference type="RefSeq" id="WP_055661206.1">
    <property type="nucleotide sequence ID" value="NZ_CP087156.1"/>
</dbReference>
<dbReference type="InterPro" id="IPR011250">
    <property type="entry name" value="OMP/PagP_B-barrel"/>
</dbReference>
<dbReference type="Pfam" id="PF13505">
    <property type="entry name" value="OMP_b-brl"/>
    <property type="match status" value="1"/>
</dbReference>
<proteinExistence type="inferred from homology"/>
<evidence type="ECO:0000256" key="5">
    <source>
        <dbReference type="ARBA" id="ARBA00038306"/>
    </source>
</evidence>
<keyword evidence="3" id="KW-0472">Membrane</keyword>
<protein>
    <submittedName>
        <fullName evidence="8">Adhesin/invasin protein PagN</fullName>
    </submittedName>
</protein>
<dbReference type="GO" id="GO:0009279">
    <property type="term" value="C:cell outer membrane"/>
    <property type="evidence" value="ECO:0007669"/>
    <property type="project" value="UniProtKB-SubCell"/>
</dbReference>
<gene>
    <name evidence="8" type="primary">pagN</name>
    <name evidence="8" type="ORF">LAL4801_05614</name>
</gene>
<dbReference type="Gene3D" id="2.40.160.20">
    <property type="match status" value="1"/>
</dbReference>
<accession>A0A0M6YCB8</accession>
<feature type="chain" id="PRO_5005807709" evidence="6">
    <location>
        <begin position="24"/>
        <end position="273"/>
    </location>
</feature>
<dbReference type="PANTHER" id="PTHR34001:SF3">
    <property type="entry name" value="BLL7405 PROTEIN"/>
    <property type="match status" value="1"/>
</dbReference>
<organism evidence="8 9">
    <name type="scientific">Roseibium aggregatum</name>
    <dbReference type="NCBI Taxonomy" id="187304"/>
    <lineage>
        <taxon>Bacteria</taxon>
        <taxon>Pseudomonadati</taxon>
        <taxon>Pseudomonadota</taxon>
        <taxon>Alphaproteobacteria</taxon>
        <taxon>Hyphomicrobiales</taxon>
        <taxon>Stappiaceae</taxon>
        <taxon>Roseibium</taxon>
    </lineage>
</organism>
<dbReference type="PANTHER" id="PTHR34001">
    <property type="entry name" value="BLL7405 PROTEIN"/>
    <property type="match status" value="1"/>
</dbReference>
<evidence type="ECO:0000256" key="4">
    <source>
        <dbReference type="ARBA" id="ARBA00023237"/>
    </source>
</evidence>
<dbReference type="Proteomes" id="UP000048926">
    <property type="component" value="Unassembled WGS sequence"/>
</dbReference>
<comment type="subcellular location">
    <subcellularLocation>
        <location evidence="1">Cell outer membrane</location>
    </subcellularLocation>
</comment>
<feature type="signal peptide" evidence="6">
    <location>
        <begin position="1"/>
        <end position="23"/>
    </location>
</feature>